<organism evidence="3 4">
    <name type="scientific">Tripterygium wilfordii</name>
    <name type="common">Thunder God vine</name>
    <dbReference type="NCBI Taxonomy" id="458696"/>
    <lineage>
        <taxon>Eukaryota</taxon>
        <taxon>Viridiplantae</taxon>
        <taxon>Streptophyta</taxon>
        <taxon>Embryophyta</taxon>
        <taxon>Tracheophyta</taxon>
        <taxon>Spermatophyta</taxon>
        <taxon>Magnoliopsida</taxon>
        <taxon>eudicotyledons</taxon>
        <taxon>Gunneridae</taxon>
        <taxon>Pentapetalae</taxon>
        <taxon>rosids</taxon>
        <taxon>fabids</taxon>
        <taxon>Celastrales</taxon>
        <taxon>Celastraceae</taxon>
        <taxon>Tripterygium</taxon>
    </lineage>
</organism>
<dbReference type="InterPro" id="IPR006768">
    <property type="entry name" value="Cwf19-like_C_dom-1"/>
</dbReference>
<comment type="similarity">
    <text evidence="1">Belongs to the CWF19 family.</text>
</comment>
<name>A0A7J7E1I5_TRIWF</name>
<accession>A0A7J7E1I5</accession>
<keyword evidence="4" id="KW-1185">Reference proteome</keyword>
<feature type="domain" description="Cwf19-like C-terminal" evidence="2">
    <location>
        <begin position="1"/>
        <end position="45"/>
    </location>
</feature>
<proteinExistence type="inferred from homology"/>
<dbReference type="AlphaFoldDB" id="A0A7J7E1I5"/>
<dbReference type="Pfam" id="PF04677">
    <property type="entry name" value="CwfJ_C_1"/>
    <property type="match status" value="1"/>
</dbReference>
<dbReference type="InParanoid" id="A0A7J7E1I5"/>
<dbReference type="PANTHER" id="PTHR12072:SF5">
    <property type="entry name" value="CWF19-LIKE PROTEIN 2"/>
    <property type="match status" value="1"/>
</dbReference>
<evidence type="ECO:0000256" key="1">
    <source>
        <dbReference type="ARBA" id="ARBA00006795"/>
    </source>
</evidence>
<comment type="caution">
    <text evidence="3">The sequence shown here is derived from an EMBL/GenBank/DDBJ whole genome shotgun (WGS) entry which is preliminary data.</text>
</comment>
<evidence type="ECO:0000313" key="3">
    <source>
        <dbReference type="EMBL" id="KAF5752391.1"/>
    </source>
</evidence>
<sequence length="51" mass="5929">MFAKQEKDLVFIETVMGLAQQRCHCMIECIPLPREIAKQAPLHFKKLPFAE</sequence>
<dbReference type="Proteomes" id="UP000593562">
    <property type="component" value="Unassembled WGS sequence"/>
</dbReference>
<dbReference type="InterPro" id="IPR040194">
    <property type="entry name" value="Cwf19-like"/>
</dbReference>
<evidence type="ECO:0000313" key="4">
    <source>
        <dbReference type="Proteomes" id="UP000593562"/>
    </source>
</evidence>
<reference evidence="3 4" key="1">
    <citation type="journal article" date="2020" name="Nat. Commun.">
        <title>Genome of Tripterygium wilfordii and identification of cytochrome P450 involved in triptolide biosynthesis.</title>
        <authorList>
            <person name="Tu L."/>
            <person name="Su P."/>
            <person name="Zhang Z."/>
            <person name="Gao L."/>
            <person name="Wang J."/>
            <person name="Hu T."/>
            <person name="Zhou J."/>
            <person name="Zhang Y."/>
            <person name="Zhao Y."/>
            <person name="Liu Y."/>
            <person name="Song Y."/>
            <person name="Tong Y."/>
            <person name="Lu Y."/>
            <person name="Yang J."/>
            <person name="Xu C."/>
            <person name="Jia M."/>
            <person name="Peters R.J."/>
            <person name="Huang L."/>
            <person name="Gao W."/>
        </authorList>
    </citation>
    <scope>NUCLEOTIDE SEQUENCE [LARGE SCALE GENOMIC DNA]</scope>
    <source>
        <strain evidence="4">cv. XIE 37</strain>
        <tissue evidence="3">Leaf</tissue>
    </source>
</reference>
<dbReference type="PANTHER" id="PTHR12072">
    <property type="entry name" value="CWF19, CELL CYCLE CONTROL PROTEIN"/>
    <property type="match status" value="1"/>
</dbReference>
<protein>
    <submittedName>
        <fullName evidence="3">Putative nucleic acid binding protein</fullName>
    </submittedName>
</protein>
<evidence type="ECO:0000259" key="2">
    <source>
        <dbReference type="Pfam" id="PF04677"/>
    </source>
</evidence>
<dbReference type="GO" id="GO:0000398">
    <property type="term" value="P:mRNA splicing, via spliceosome"/>
    <property type="evidence" value="ECO:0007669"/>
    <property type="project" value="TreeGrafter"/>
</dbReference>
<gene>
    <name evidence="3" type="ORF">HS088_TW01G00300</name>
</gene>
<dbReference type="GO" id="GO:0071014">
    <property type="term" value="C:post-mRNA release spliceosomal complex"/>
    <property type="evidence" value="ECO:0007669"/>
    <property type="project" value="TreeGrafter"/>
</dbReference>
<dbReference type="EMBL" id="JAAARO010000001">
    <property type="protein sequence ID" value="KAF5752391.1"/>
    <property type="molecule type" value="Genomic_DNA"/>
</dbReference>